<feature type="domain" description="Cyclic nucleotide phosphodiesterase catalytic" evidence="17">
    <location>
        <begin position="254"/>
        <end position="387"/>
    </location>
</feature>
<feature type="domain" description="Cyclic nucleotide phosphodiesterase catalytic" evidence="17">
    <location>
        <begin position="452"/>
        <end position="529"/>
    </location>
</feature>
<keyword evidence="16" id="KW-0812">Transmembrane</keyword>
<protein>
    <recommendedName>
        <fullName evidence="7">2',3'-cyclic-nucleotide 3'-phosphodiesterase</fullName>
        <ecNumber evidence="6">3.1.4.37</ecNumber>
    </recommendedName>
</protein>
<keyword evidence="13" id="KW-0449">Lipoprotein</keyword>
<reference evidence="19" key="1">
    <citation type="submission" date="2025-08" db="UniProtKB">
        <authorList>
            <consortium name="RefSeq"/>
        </authorList>
    </citation>
    <scope>IDENTIFICATION</scope>
    <source>
        <tissue evidence="19">Testes</tissue>
    </source>
</reference>
<dbReference type="SUPFAM" id="SSF55144">
    <property type="entry name" value="LigT-like"/>
    <property type="match status" value="1"/>
</dbReference>
<evidence type="ECO:0000256" key="6">
    <source>
        <dbReference type="ARBA" id="ARBA00012317"/>
    </source>
</evidence>
<keyword evidence="12 16" id="KW-0472">Membrane</keyword>
<comment type="subcellular location">
    <subcellularLocation>
        <location evidence="2">Melanosome</location>
    </subcellularLocation>
    <subcellularLocation>
        <location evidence="3">Membrane</location>
        <topology evidence="3">Lipid-anchor</topology>
    </subcellularLocation>
</comment>
<evidence type="ECO:0000256" key="12">
    <source>
        <dbReference type="ARBA" id="ARBA00023136"/>
    </source>
</evidence>
<dbReference type="InterPro" id="IPR027417">
    <property type="entry name" value="P-loop_NTPase"/>
</dbReference>
<dbReference type="PANTHER" id="PTHR10156">
    <property type="entry name" value="2',3'-CYCLIC-NUCLEOTIDE 3'-PHOSPHODIESTERASE"/>
    <property type="match status" value="1"/>
</dbReference>
<keyword evidence="18" id="KW-1185">Reference proteome</keyword>
<evidence type="ECO:0000313" key="19">
    <source>
        <dbReference type="RefSeq" id="XP_006822676.1"/>
    </source>
</evidence>
<dbReference type="InterPro" id="IPR009097">
    <property type="entry name" value="Cyclic_Pdiesterase"/>
</dbReference>
<keyword evidence="9" id="KW-0597">Phosphoprotein</keyword>
<dbReference type="Gene3D" id="3.40.50.300">
    <property type="entry name" value="P-loop containing nucleotide triphosphate hydrolases"/>
    <property type="match status" value="1"/>
</dbReference>
<proteinExistence type="inferred from homology"/>
<dbReference type="Proteomes" id="UP000694865">
    <property type="component" value="Unplaced"/>
</dbReference>
<dbReference type="EC" id="3.1.4.37" evidence="6"/>
<comment type="catalytic activity">
    <reaction evidence="1">
        <text>a nucleoside 2',3'-cyclic phosphate + H2O = a nucleoside 2'-phosphate + H(+)</text>
        <dbReference type="Rhea" id="RHEA:14489"/>
        <dbReference type="ChEBI" id="CHEBI:15377"/>
        <dbReference type="ChEBI" id="CHEBI:15378"/>
        <dbReference type="ChEBI" id="CHEBI:66954"/>
        <dbReference type="ChEBI" id="CHEBI:78552"/>
        <dbReference type="EC" id="3.1.4.37"/>
    </reaction>
</comment>
<evidence type="ECO:0000256" key="8">
    <source>
        <dbReference type="ARBA" id="ARBA00022481"/>
    </source>
</evidence>
<evidence type="ECO:0000256" key="15">
    <source>
        <dbReference type="ARBA" id="ARBA00045937"/>
    </source>
</evidence>
<dbReference type="GeneID" id="100373038"/>
<comment type="subunit">
    <text evidence="5">Exists as monomers and homodimers.</text>
</comment>
<dbReference type="InterPro" id="IPR047325">
    <property type="entry name" value="CNPase_cat"/>
</dbReference>
<evidence type="ECO:0000313" key="18">
    <source>
        <dbReference type="Proteomes" id="UP000694865"/>
    </source>
</evidence>
<evidence type="ECO:0000256" key="11">
    <source>
        <dbReference type="ARBA" id="ARBA00022884"/>
    </source>
</evidence>
<evidence type="ECO:0000259" key="17">
    <source>
        <dbReference type="Pfam" id="PF05881"/>
    </source>
</evidence>
<evidence type="ECO:0000256" key="9">
    <source>
        <dbReference type="ARBA" id="ARBA00022553"/>
    </source>
</evidence>
<evidence type="ECO:0000256" key="1">
    <source>
        <dbReference type="ARBA" id="ARBA00000610"/>
    </source>
</evidence>
<accession>A0ABM0MRN5</accession>
<keyword evidence="11" id="KW-0694">RNA-binding</keyword>
<keyword evidence="14" id="KW-0636">Prenylation</keyword>
<dbReference type="InterPro" id="IPR008431">
    <property type="entry name" value="CNPase"/>
</dbReference>
<gene>
    <name evidence="19" type="primary">LOC100373038</name>
</gene>
<evidence type="ECO:0000256" key="2">
    <source>
        <dbReference type="ARBA" id="ARBA00004223"/>
    </source>
</evidence>
<keyword evidence="8" id="KW-0488">Methylation</keyword>
<dbReference type="Gene3D" id="3.90.1740.10">
    <property type="entry name" value="2',3'-cyclic nucleotide 3'-phosphodiesterase superfamily"/>
    <property type="match status" value="1"/>
</dbReference>
<evidence type="ECO:0000256" key="3">
    <source>
        <dbReference type="ARBA" id="ARBA00004635"/>
    </source>
</evidence>
<evidence type="ECO:0000256" key="7">
    <source>
        <dbReference type="ARBA" id="ARBA00014478"/>
    </source>
</evidence>
<dbReference type="SUPFAM" id="SSF52540">
    <property type="entry name" value="P-loop containing nucleoside triphosphate hydrolases"/>
    <property type="match status" value="1"/>
</dbReference>
<organism evidence="18 19">
    <name type="scientific">Saccoglossus kowalevskii</name>
    <name type="common">Acorn worm</name>
    <dbReference type="NCBI Taxonomy" id="10224"/>
    <lineage>
        <taxon>Eukaryota</taxon>
        <taxon>Metazoa</taxon>
        <taxon>Hemichordata</taxon>
        <taxon>Enteropneusta</taxon>
        <taxon>Harrimaniidae</taxon>
        <taxon>Saccoglossus</taxon>
    </lineage>
</organism>
<sequence length="529" mass="59420">MGPDQLVSLTIKTAVVTTVATLAAAYVVFNVLPNMKSWYYGRGRKPRRSVDSSEVDGKPRIKAASPAVKTCTSYSSVDEFHSEAAACNADLTMNTDPCLNYSFLRDPKTIAHIKQSKVMFIMRGLPGSGKSVIADVIRETYLNSIICSADDFRMVDGQYVFVQADLQAVHEKCQACAKDACEKGINVVIIDNTNVRSWEMKFYVSLANQANYTVVLVEPKTAWRFNALELAMKNKHNVSIDVLQKKVISFEHVMPQFFGWFLNYQDSARIRDISRKFYHELQHIPEFREQFKMCVVGDPNARLNFDDYFSSETFSTGSHMLHCTAMFCGRGKVPESYEYANKDVVRKSIGKAFTLHFIGFFITSRTFGVRIKLTPQEITLWGQEDKLEIANRKEAQIALQMKARGWRPRQGGVANSNSTEFDDLCDSSDSDSIDMEQYNSSLVLNYRPTSGVGSRAHMTLGCAAGVSAVQTGLDLVNIIQLEKKAAETRDTDVTQINLDGATLRCYDNKAWVVYLNEMISADTLFTGFY</sequence>
<comment type="similarity">
    <text evidence="4">Belongs to the 2H phosphoesterase superfamily. CNPase family.</text>
</comment>
<name>A0ABM0MRN5_SACKO</name>
<dbReference type="PANTHER" id="PTHR10156:SF0">
    <property type="entry name" value="2',3'-CYCLIC-NUCLEOTIDE 3'-PHOSPHODIESTERASE"/>
    <property type="match status" value="1"/>
</dbReference>
<dbReference type="Pfam" id="PF05881">
    <property type="entry name" value="CNPase"/>
    <property type="match status" value="2"/>
</dbReference>
<evidence type="ECO:0000256" key="16">
    <source>
        <dbReference type="SAM" id="Phobius"/>
    </source>
</evidence>
<evidence type="ECO:0000256" key="5">
    <source>
        <dbReference type="ARBA" id="ARBA00011781"/>
    </source>
</evidence>
<dbReference type="RefSeq" id="XP_006822676.1">
    <property type="nucleotide sequence ID" value="XM_006822613.1"/>
</dbReference>
<keyword evidence="10" id="KW-0378">Hydrolase</keyword>
<evidence type="ECO:0000256" key="14">
    <source>
        <dbReference type="ARBA" id="ARBA00023289"/>
    </source>
</evidence>
<dbReference type="Pfam" id="PF13671">
    <property type="entry name" value="AAA_33"/>
    <property type="match status" value="1"/>
</dbReference>
<feature type="transmembrane region" description="Helical" evidence="16">
    <location>
        <begin position="6"/>
        <end position="32"/>
    </location>
</feature>
<keyword evidence="16" id="KW-1133">Transmembrane helix</keyword>
<evidence type="ECO:0000256" key="13">
    <source>
        <dbReference type="ARBA" id="ARBA00023288"/>
    </source>
</evidence>
<evidence type="ECO:0000256" key="10">
    <source>
        <dbReference type="ARBA" id="ARBA00022801"/>
    </source>
</evidence>
<comment type="function">
    <text evidence="15">Catalyzes the formation of 2'-nucleotide products from 2',3'-cyclic substrates. May participate in RNA metabolism in the myelinating cell, CNP is the third most abundant protein in central nervous system myelin.</text>
</comment>
<evidence type="ECO:0000256" key="4">
    <source>
        <dbReference type="ARBA" id="ARBA00008662"/>
    </source>
</evidence>